<accession>A0AA40K5Z2</accession>
<evidence type="ECO:0000256" key="3">
    <source>
        <dbReference type="ARBA" id="ARBA00024226"/>
    </source>
</evidence>
<evidence type="ECO:0000256" key="2">
    <source>
        <dbReference type="ARBA" id="ARBA00023002"/>
    </source>
</evidence>
<dbReference type="InterPro" id="IPR044086">
    <property type="entry name" value="LUC3-like"/>
</dbReference>
<organism evidence="8 9">
    <name type="scientific">Schizothecium vesticola</name>
    <dbReference type="NCBI Taxonomy" id="314040"/>
    <lineage>
        <taxon>Eukaryota</taxon>
        <taxon>Fungi</taxon>
        <taxon>Dikarya</taxon>
        <taxon>Ascomycota</taxon>
        <taxon>Pezizomycotina</taxon>
        <taxon>Sordariomycetes</taxon>
        <taxon>Sordariomycetidae</taxon>
        <taxon>Sordariales</taxon>
        <taxon>Schizotheciaceae</taxon>
        <taxon>Schizothecium</taxon>
    </lineage>
</organism>
<dbReference type="EC" id="1.2.1.3" evidence="3"/>
<dbReference type="PANTHER" id="PTHR11699">
    <property type="entry name" value="ALDEHYDE DEHYDROGENASE-RELATED"/>
    <property type="match status" value="1"/>
</dbReference>
<evidence type="ECO:0000256" key="6">
    <source>
        <dbReference type="RuleBase" id="RU003345"/>
    </source>
</evidence>
<gene>
    <name evidence="8" type="ORF">B0T18DRAFT_438834</name>
</gene>
<dbReference type="PROSITE" id="PS00687">
    <property type="entry name" value="ALDEHYDE_DEHYDR_GLU"/>
    <property type="match status" value="1"/>
</dbReference>
<dbReference type="InterPro" id="IPR016161">
    <property type="entry name" value="Ald_DH/histidinol_DH"/>
</dbReference>
<name>A0AA40K5Z2_9PEZI</name>
<dbReference type="CDD" id="cd07106">
    <property type="entry name" value="ALDH_AldA-AAD23400"/>
    <property type="match status" value="1"/>
</dbReference>
<dbReference type="EMBL" id="JAUKUD010000004">
    <property type="protein sequence ID" value="KAK0747179.1"/>
    <property type="molecule type" value="Genomic_DNA"/>
</dbReference>
<feature type="active site" evidence="5">
    <location>
        <position position="252"/>
    </location>
</feature>
<evidence type="ECO:0000256" key="5">
    <source>
        <dbReference type="PROSITE-ProRule" id="PRU10007"/>
    </source>
</evidence>
<dbReference type="AlphaFoldDB" id="A0AA40K5Z2"/>
<evidence type="ECO:0000256" key="1">
    <source>
        <dbReference type="ARBA" id="ARBA00009986"/>
    </source>
</evidence>
<dbReference type="Proteomes" id="UP001172155">
    <property type="component" value="Unassembled WGS sequence"/>
</dbReference>
<comment type="catalytic activity">
    <reaction evidence="4">
        <text>an aldehyde + NAD(+) + H2O = a carboxylate + NADH + 2 H(+)</text>
        <dbReference type="Rhea" id="RHEA:16185"/>
        <dbReference type="ChEBI" id="CHEBI:15377"/>
        <dbReference type="ChEBI" id="CHEBI:15378"/>
        <dbReference type="ChEBI" id="CHEBI:17478"/>
        <dbReference type="ChEBI" id="CHEBI:29067"/>
        <dbReference type="ChEBI" id="CHEBI:57540"/>
        <dbReference type="ChEBI" id="CHEBI:57945"/>
        <dbReference type="EC" id="1.2.1.3"/>
    </reaction>
</comment>
<dbReference type="FunFam" id="3.40.605.10:FF:000007">
    <property type="entry name" value="NAD/NADP-dependent betaine aldehyde dehydrogenase"/>
    <property type="match status" value="1"/>
</dbReference>
<sequence length="490" mass="53249">MGSLNNNYALDFKLYYNTIDNALSSTNITRRGVNPATEEVLPLVPVSTREDVDDAVRAGQDAFPSWRELSWDKRAEYLVRFADAIEANLGAIAELLGRETGKPVEAAARELEFALSHIRVTAKLRIPEQVLQDNEECSATLRYTPLGVGVGIIPWNFPVLLGLGKLDAALLSGNTFIWKPSPFSPYTALKLGELAARIFPRGVVQVLSGDDDLGPRLTSHPGIAKVSFTGSTATGKKVMQSCAATLKRFTLELGGNDAAIVCDDADLAKVVPKVGTFAFLNSGQVCMDIKRLYVHAAIYDDFMQQLVTFAKGLRTGGGGDSEAFSGPIQNAAQFARVQDLYGEVSRQSLKTAMGGSLRDLDKSLGYFMPLTIIDNPPEDSRVVVEEAFGPILPVLKWTDEKDVIARANNTKMGLGASVWSGDVERAQRIANRLEAGNVWVNNHFHLAPHVPFGGHKWSGIGMDWGVEGLKGWCNPQVMWVTKNSGGRSLL</sequence>
<keyword evidence="2 6" id="KW-0560">Oxidoreductase</keyword>
<reference evidence="8" key="1">
    <citation type="submission" date="2023-06" db="EMBL/GenBank/DDBJ databases">
        <title>Genome-scale phylogeny and comparative genomics of the fungal order Sordariales.</title>
        <authorList>
            <consortium name="Lawrence Berkeley National Laboratory"/>
            <person name="Hensen N."/>
            <person name="Bonometti L."/>
            <person name="Westerberg I."/>
            <person name="Brannstrom I.O."/>
            <person name="Guillou S."/>
            <person name="Cros-Aarteil S."/>
            <person name="Calhoun S."/>
            <person name="Haridas S."/>
            <person name="Kuo A."/>
            <person name="Mondo S."/>
            <person name="Pangilinan J."/>
            <person name="Riley R."/>
            <person name="LaButti K."/>
            <person name="Andreopoulos B."/>
            <person name="Lipzen A."/>
            <person name="Chen C."/>
            <person name="Yanf M."/>
            <person name="Daum C."/>
            <person name="Ng V."/>
            <person name="Clum A."/>
            <person name="Steindorff A."/>
            <person name="Ohm R."/>
            <person name="Martin F."/>
            <person name="Silar P."/>
            <person name="Natvig D."/>
            <person name="Lalanne C."/>
            <person name="Gautier V."/>
            <person name="Ament-velasquez S.L."/>
            <person name="Kruys A."/>
            <person name="Hutchinson M.I."/>
            <person name="Powell A.J."/>
            <person name="Barry K."/>
            <person name="Miller A.N."/>
            <person name="Grigoriev I.V."/>
            <person name="Debuchy R."/>
            <person name="Gladieux P."/>
            <person name="Thoren M.H."/>
            <person name="Johannesson H."/>
        </authorList>
    </citation>
    <scope>NUCLEOTIDE SEQUENCE</scope>
    <source>
        <strain evidence="8">SMH3187-1</strain>
    </source>
</reference>
<evidence type="ECO:0000256" key="4">
    <source>
        <dbReference type="ARBA" id="ARBA00049194"/>
    </source>
</evidence>
<evidence type="ECO:0000313" key="8">
    <source>
        <dbReference type="EMBL" id="KAK0747179.1"/>
    </source>
</evidence>
<comment type="similarity">
    <text evidence="1 6">Belongs to the aldehyde dehydrogenase family.</text>
</comment>
<dbReference type="InterPro" id="IPR016163">
    <property type="entry name" value="Ald_DH_C"/>
</dbReference>
<dbReference type="SUPFAM" id="SSF53720">
    <property type="entry name" value="ALDH-like"/>
    <property type="match status" value="1"/>
</dbReference>
<dbReference type="InterPro" id="IPR015590">
    <property type="entry name" value="Aldehyde_DH_dom"/>
</dbReference>
<dbReference type="Gene3D" id="3.40.605.10">
    <property type="entry name" value="Aldehyde Dehydrogenase, Chain A, domain 1"/>
    <property type="match status" value="1"/>
</dbReference>
<evidence type="ECO:0000259" key="7">
    <source>
        <dbReference type="Pfam" id="PF00171"/>
    </source>
</evidence>
<dbReference type="InterPro" id="IPR016162">
    <property type="entry name" value="Ald_DH_N"/>
</dbReference>
<dbReference type="Gene3D" id="3.40.309.10">
    <property type="entry name" value="Aldehyde Dehydrogenase, Chain A, domain 2"/>
    <property type="match status" value="1"/>
</dbReference>
<comment type="caution">
    <text evidence="8">The sequence shown here is derived from an EMBL/GenBank/DDBJ whole genome shotgun (WGS) entry which is preliminary data.</text>
</comment>
<evidence type="ECO:0000313" key="9">
    <source>
        <dbReference type="Proteomes" id="UP001172155"/>
    </source>
</evidence>
<feature type="domain" description="Aldehyde dehydrogenase" evidence="7">
    <location>
        <begin position="31"/>
        <end position="476"/>
    </location>
</feature>
<dbReference type="Pfam" id="PF00171">
    <property type="entry name" value="Aldedh"/>
    <property type="match status" value="1"/>
</dbReference>
<dbReference type="GO" id="GO:0004029">
    <property type="term" value="F:aldehyde dehydrogenase (NAD+) activity"/>
    <property type="evidence" value="ECO:0007669"/>
    <property type="project" value="UniProtKB-EC"/>
</dbReference>
<proteinExistence type="inferred from homology"/>
<protein>
    <recommendedName>
        <fullName evidence="3">aldehyde dehydrogenase (NAD(+))</fullName>
        <ecNumber evidence="3">1.2.1.3</ecNumber>
    </recommendedName>
</protein>
<keyword evidence="9" id="KW-1185">Reference proteome</keyword>
<dbReference type="InterPro" id="IPR029510">
    <property type="entry name" value="Ald_DH_CS_GLU"/>
</dbReference>